<comment type="activity regulation">
    <text evidence="9">Activated by a monovalent cation that binds near, but not in, the active site. The most likely occupant of the site in vivo is potassium. Ion binding induces a conformational change that may alter substrate affinity.</text>
</comment>
<evidence type="ECO:0000256" key="5">
    <source>
        <dbReference type="ARBA" id="ARBA00022840"/>
    </source>
</evidence>
<feature type="binding site" evidence="9">
    <location>
        <position position="182"/>
    </location>
    <ligand>
        <name>ATP</name>
        <dbReference type="ChEBI" id="CHEBI:30616"/>
    </ligand>
</feature>
<dbReference type="Gene3D" id="3.40.1190.20">
    <property type="match status" value="1"/>
</dbReference>
<dbReference type="GO" id="GO:0004747">
    <property type="term" value="F:ribokinase activity"/>
    <property type="evidence" value="ECO:0007669"/>
    <property type="project" value="UniProtKB-UniRule"/>
</dbReference>
<comment type="cofactor">
    <cofactor evidence="9">
        <name>Mg(2+)</name>
        <dbReference type="ChEBI" id="CHEBI:18420"/>
    </cofactor>
    <text evidence="9">Requires a divalent cation, most likely magnesium in vivo, as an electrophilic catalyst to aid phosphoryl group transfer. It is the chelate of the metal and the nucleotide that is the actual substrate.</text>
</comment>
<dbReference type="Pfam" id="PF00294">
    <property type="entry name" value="PfkB"/>
    <property type="match status" value="1"/>
</dbReference>
<feature type="binding site" evidence="9">
    <location>
        <position position="241"/>
    </location>
    <ligand>
        <name>K(+)</name>
        <dbReference type="ChEBI" id="CHEBI:29103"/>
    </ligand>
</feature>
<evidence type="ECO:0000256" key="9">
    <source>
        <dbReference type="HAMAP-Rule" id="MF_01987"/>
    </source>
</evidence>
<protein>
    <recommendedName>
        <fullName evidence="9">Ribokinase</fullName>
        <shortName evidence="9">RK</shortName>
        <ecNumber evidence="9">2.7.1.15</ecNumber>
    </recommendedName>
</protein>
<dbReference type="PANTHER" id="PTHR10584">
    <property type="entry name" value="SUGAR KINASE"/>
    <property type="match status" value="1"/>
</dbReference>
<evidence type="ECO:0000256" key="3">
    <source>
        <dbReference type="ARBA" id="ARBA00022741"/>
    </source>
</evidence>
<feature type="binding site" evidence="9">
    <location>
        <position position="280"/>
    </location>
    <ligand>
        <name>K(+)</name>
        <dbReference type="ChEBI" id="CHEBI:29103"/>
    </ligand>
</feature>
<evidence type="ECO:0000313" key="13">
    <source>
        <dbReference type="Proteomes" id="UP000321523"/>
    </source>
</evidence>
<keyword evidence="9" id="KW-0963">Cytoplasm</keyword>
<accession>A0A512DIU4</accession>
<dbReference type="InterPro" id="IPR011877">
    <property type="entry name" value="Ribokinase"/>
</dbReference>
<feature type="region of interest" description="Disordered" evidence="10">
    <location>
        <begin position="280"/>
        <end position="300"/>
    </location>
</feature>
<feature type="binding site" evidence="9">
    <location>
        <position position="278"/>
    </location>
    <ligand>
        <name>K(+)</name>
        <dbReference type="ChEBI" id="CHEBI:29103"/>
    </ligand>
</feature>
<dbReference type="EMBL" id="BJYZ01000002">
    <property type="protein sequence ID" value="GEO36401.1"/>
    <property type="molecule type" value="Genomic_DNA"/>
</dbReference>
<evidence type="ECO:0000256" key="1">
    <source>
        <dbReference type="ARBA" id="ARBA00022679"/>
    </source>
</evidence>
<keyword evidence="5 9" id="KW-0067">ATP-binding</keyword>
<dbReference type="SUPFAM" id="SSF53613">
    <property type="entry name" value="Ribokinase-like"/>
    <property type="match status" value="1"/>
</dbReference>
<dbReference type="PRINTS" id="PR00990">
    <property type="entry name" value="RIBOKINASE"/>
</dbReference>
<keyword evidence="13" id="KW-1185">Reference proteome</keyword>
<evidence type="ECO:0000256" key="7">
    <source>
        <dbReference type="ARBA" id="ARBA00022958"/>
    </source>
</evidence>
<evidence type="ECO:0000256" key="6">
    <source>
        <dbReference type="ARBA" id="ARBA00022842"/>
    </source>
</evidence>
<dbReference type="OrthoDB" id="9792663at2"/>
<feature type="binding site" evidence="9">
    <location>
        <begin position="244"/>
        <end position="245"/>
    </location>
    <ligand>
        <name>ATP</name>
        <dbReference type="ChEBI" id="CHEBI:30616"/>
    </ligand>
</feature>
<sequence>MTVFVFGNCTVDVFFKVDRFPIEGETLLASSRYVDLGGKGANQAVVAGRCGSRCVLVAPLGGDPEGALARSRLDLEPLDTGRLISVPAPTDQSIIYIRPDGANCIVSSHDAAASLTPSHCAAALAEAVPGDIVLLQGNLSLETTRHCLAEARECGATTLLNPAPVAFPCGDLWPLVDLAILNEVEAAELGGDADPARAAAALRAAGAREVIVTLGSRGATFAGPEGAHYVPAPVVEVVDTAGAGDVFCGVVAGCLDRGLLPADALARAVSAASLAVTRSGTQSSFPDAGTLSRLLSEPAP</sequence>
<feature type="active site" description="Proton acceptor" evidence="9">
    <location>
        <position position="245"/>
    </location>
</feature>
<reference evidence="12 13" key="1">
    <citation type="submission" date="2019-07" db="EMBL/GenBank/DDBJ databases">
        <title>Whole genome shotgun sequence of Skermanella aerolata NBRC 106429.</title>
        <authorList>
            <person name="Hosoyama A."/>
            <person name="Uohara A."/>
            <person name="Ohji S."/>
            <person name="Ichikawa N."/>
        </authorList>
    </citation>
    <scope>NUCLEOTIDE SEQUENCE [LARGE SCALE GENOMIC DNA]</scope>
    <source>
        <strain evidence="12 13">NBRC 106429</strain>
    </source>
</reference>
<feature type="binding site" evidence="9">
    <location>
        <position position="245"/>
    </location>
    <ligand>
        <name>substrate</name>
    </ligand>
</feature>
<evidence type="ECO:0000313" key="12">
    <source>
        <dbReference type="EMBL" id="GEO36401.1"/>
    </source>
</evidence>
<keyword evidence="8 9" id="KW-0119">Carbohydrate metabolism</keyword>
<dbReference type="EC" id="2.7.1.15" evidence="9"/>
<dbReference type="GO" id="GO:0046872">
    <property type="term" value="F:metal ion binding"/>
    <property type="evidence" value="ECO:0007669"/>
    <property type="project" value="UniProtKB-KW"/>
</dbReference>
<feature type="binding site" evidence="9">
    <location>
        <position position="284"/>
    </location>
    <ligand>
        <name>K(+)</name>
        <dbReference type="ChEBI" id="CHEBI:29103"/>
    </ligand>
</feature>
<organism evidence="12 13">
    <name type="scientific">Skermanella aerolata</name>
    <dbReference type="NCBI Taxonomy" id="393310"/>
    <lineage>
        <taxon>Bacteria</taxon>
        <taxon>Pseudomonadati</taxon>
        <taxon>Pseudomonadota</taxon>
        <taxon>Alphaproteobacteria</taxon>
        <taxon>Rhodospirillales</taxon>
        <taxon>Azospirillaceae</taxon>
        <taxon>Skermanella</taxon>
    </lineage>
</organism>
<comment type="function">
    <text evidence="9">Catalyzes the phosphorylation of ribose at O-5 in a reaction requiring ATP and magnesium. The resulting D-ribose-5-phosphate can then be used either for sythesis of nucleotides, histidine, and tryptophan, or as a component of the pentose phosphate pathway.</text>
</comment>
<comment type="subcellular location">
    <subcellularLocation>
        <location evidence="9">Cytoplasm</location>
    </subcellularLocation>
</comment>
<dbReference type="AlphaFoldDB" id="A0A512DIU4"/>
<gene>
    <name evidence="12" type="primary">rbsK_2</name>
    <name evidence="9" type="synonym">rbsK</name>
    <name evidence="12" type="ORF">SAE02_05490</name>
</gene>
<feature type="domain" description="Carbohydrate kinase PfkB" evidence="11">
    <location>
        <begin position="3"/>
        <end position="287"/>
    </location>
</feature>
<feature type="binding site" evidence="9">
    <location>
        <begin position="38"/>
        <end position="42"/>
    </location>
    <ligand>
        <name>substrate</name>
    </ligand>
</feature>
<comment type="caution">
    <text evidence="9">Lacks conserved residue(s) required for the propagation of feature annotation.</text>
</comment>
<keyword evidence="2 9" id="KW-0479">Metal-binding</keyword>
<dbReference type="InterPro" id="IPR011611">
    <property type="entry name" value="PfkB_dom"/>
</dbReference>
<comment type="pathway">
    <text evidence="9">Carbohydrate metabolism; D-ribose degradation; D-ribose 5-phosphate from beta-D-ribopyranose: step 2/2.</text>
</comment>
<comment type="subunit">
    <text evidence="9">Homodimer.</text>
</comment>
<feature type="binding site" evidence="9">
    <location>
        <position position="275"/>
    </location>
    <ligand>
        <name>K(+)</name>
        <dbReference type="ChEBI" id="CHEBI:29103"/>
    </ligand>
</feature>
<comment type="similarity">
    <text evidence="9">Belongs to the carbohydrate kinase PfkB family. Ribokinase subfamily.</text>
</comment>
<dbReference type="CDD" id="cd01174">
    <property type="entry name" value="ribokinase"/>
    <property type="match status" value="1"/>
</dbReference>
<dbReference type="InterPro" id="IPR029056">
    <property type="entry name" value="Ribokinase-like"/>
</dbReference>
<comment type="caution">
    <text evidence="12">The sequence shown here is derived from an EMBL/GenBank/DDBJ whole genome shotgun (WGS) entry which is preliminary data.</text>
</comment>
<dbReference type="GO" id="GO:0005524">
    <property type="term" value="F:ATP binding"/>
    <property type="evidence" value="ECO:0007669"/>
    <property type="project" value="UniProtKB-UniRule"/>
</dbReference>
<dbReference type="GO" id="GO:0019303">
    <property type="term" value="P:D-ribose catabolic process"/>
    <property type="evidence" value="ECO:0007669"/>
    <property type="project" value="UniProtKB-UniRule"/>
</dbReference>
<dbReference type="PANTHER" id="PTHR10584:SF166">
    <property type="entry name" value="RIBOKINASE"/>
    <property type="match status" value="1"/>
</dbReference>
<dbReference type="Proteomes" id="UP000321523">
    <property type="component" value="Unassembled WGS sequence"/>
</dbReference>
<dbReference type="HAMAP" id="MF_01987">
    <property type="entry name" value="Ribokinase"/>
    <property type="match status" value="1"/>
</dbReference>
<evidence type="ECO:0000256" key="4">
    <source>
        <dbReference type="ARBA" id="ARBA00022777"/>
    </source>
</evidence>
<proteinExistence type="inferred from homology"/>
<comment type="catalytic activity">
    <reaction evidence="9">
        <text>D-ribose + ATP = D-ribose 5-phosphate + ADP + H(+)</text>
        <dbReference type="Rhea" id="RHEA:13697"/>
        <dbReference type="ChEBI" id="CHEBI:15378"/>
        <dbReference type="ChEBI" id="CHEBI:30616"/>
        <dbReference type="ChEBI" id="CHEBI:47013"/>
        <dbReference type="ChEBI" id="CHEBI:78346"/>
        <dbReference type="ChEBI" id="CHEBI:456216"/>
        <dbReference type="EC" id="2.7.1.15"/>
    </reaction>
</comment>
<name>A0A512DIU4_9PROT</name>
<feature type="binding site" evidence="9">
    <location>
        <begin position="213"/>
        <end position="218"/>
    </location>
    <ligand>
        <name>ATP</name>
        <dbReference type="ChEBI" id="CHEBI:30616"/>
    </ligand>
</feature>
<keyword evidence="6 9" id="KW-0460">Magnesium</keyword>
<evidence type="ECO:0000256" key="10">
    <source>
        <dbReference type="SAM" id="MobiDB-lite"/>
    </source>
</evidence>
<dbReference type="InterPro" id="IPR002139">
    <property type="entry name" value="Ribo/fructo_kinase"/>
</dbReference>
<evidence type="ECO:0000259" key="11">
    <source>
        <dbReference type="Pfam" id="PF00294"/>
    </source>
</evidence>
<dbReference type="UniPathway" id="UPA00916">
    <property type="reaction ID" value="UER00889"/>
</dbReference>
<feature type="binding site" evidence="9">
    <location>
        <position position="239"/>
    </location>
    <ligand>
        <name>K(+)</name>
        <dbReference type="ChEBI" id="CHEBI:29103"/>
    </ligand>
</feature>
<dbReference type="RefSeq" id="WP_044425475.1">
    <property type="nucleotide sequence ID" value="NZ_BJYZ01000002.1"/>
</dbReference>
<evidence type="ECO:0000256" key="2">
    <source>
        <dbReference type="ARBA" id="ARBA00022723"/>
    </source>
</evidence>
<feature type="binding site" evidence="9">
    <location>
        <begin position="10"/>
        <end position="12"/>
    </location>
    <ligand>
        <name>substrate</name>
    </ligand>
</feature>
<dbReference type="GO" id="GO:0005829">
    <property type="term" value="C:cytosol"/>
    <property type="evidence" value="ECO:0007669"/>
    <property type="project" value="TreeGrafter"/>
</dbReference>
<keyword evidence="4 9" id="KW-0418">Kinase</keyword>
<keyword evidence="7 9" id="KW-0630">Potassium</keyword>
<evidence type="ECO:0000256" key="8">
    <source>
        <dbReference type="ARBA" id="ARBA00023277"/>
    </source>
</evidence>
<keyword evidence="1 9" id="KW-0808">Transferase</keyword>
<keyword evidence="3 9" id="KW-0547">Nucleotide-binding</keyword>